<dbReference type="Gene3D" id="1.10.10.60">
    <property type="entry name" value="Homeodomain-like"/>
    <property type="match status" value="1"/>
</dbReference>
<dbReference type="InterPro" id="IPR020449">
    <property type="entry name" value="Tscrpt_reg_AraC-type_HTH"/>
</dbReference>
<keyword evidence="6" id="KW-1185">Reference proteome</keyword>
<evidence type="ECO:0000313" key="5">
    <source>
        <dbReference type="EMBL" id="MCO5977817.1"/>
    </source>
</evidence>
<dbReference type="Pfam" id="PF12833">
    <property type="entry name" value="HTH_18"/>
    <property type="match status" value="1"/>
</dbReference>
<dbReference type="PANTHER" id="PTHR47894">
    <property type="entry name" value="HTH-TYPE TRANSCRIPTIONAL REGULATOR GADX"/>
    <property type="match status" value="1"/>
</dbReference>
<evidence type="ECO:0000256" key="1">
    <source>
        <dbReference type="ARBA" id="ARBA00023015"/>
    </source>
</evidence>
<dbReference type="SMART" id="SM00342">
    <property type="entry name" value="HTH_ARAC"/>
    <property type="match status" value="1"/>
</dbReference>
<keyword evidence="3" id="KW-0804">Transcription</keyword>
<evidence type="ECO:0000313" key="6">
    <source>
        <dbReference type="Proteomes" id="UP001204851"/>
    </source>
</evidence>
<dbReference type="PRINTS" id="PR00032">
    <property type="entry name" value="HTHARAC"/>
</dbReference>
<evidence type="ECO:0000256" key="2">
    <source>
        <dbReference type="ARBA" id="ARBA00023125"/>
    </source>
</evidence>
<evidence type="ECO:0000256" key="3">
    <source>
        <dbReference type="ARBA" id="ARBA00023163"/>
    </source>
</evidence>
<keyword evidence="2" id="KW-0238">DNA-binding</keyword>
<protein>
    <submittedName>
        <fullName evidence="5">AraC family transcriptional regulator</fullName>
    </submittedName>
</protein>
<organism evidence="5 6">
    <name type="scientific">Ideonella oryzae</name>
    <dbReference type="NCBI Taxonomy" id="2937441"/>
    <lineage>
        <taxon>Bacteria</taxon>
        <taxon>Pseudomonadati</taxon>
        <taxon>Pseudomonadota</taxon>
        <taxon>Betaproteobacteria</taxon>
        <taxon>Burkholderiales</taxon>
        <taxon>Sphaerotilaceae</taxon>
        <taxon>Ideonella</taxon>
    </lineage>
</organism>
<gene>
    <name evidence="5" type="ORF">M0L44_13995</name>
</gene>
<dbReference type="EMBL" id="JAMXMC010000007">
    <property type="protein sequence ID" value="MCO5977817.1"/>
    <property type="molecule type" value="Genomic_DNA"/>
</dbReference>
<dbReference type="PROSITE" id="PS01124">
    <property type="entry name" value="HTH_ARAC_FAMILY_2"/>
    <property type="match status" value="1"/>
</dbReference>
<dbReference type="SUPFAM" id="SSF46689">
    <property type="entry name" value="Homeodomain-like"/>
    <property type="match status" value="1"/>
</dbReference>
<comment type="caution">
    <text evidence="5">The sequence shown here is derived from an EMBL/GenBank/DDBJ whole genome shotgun (WGS) entry which is preliminary data.</text>
</comment>
<dbReference type="Pfam" id="PF12625">
    <property type="entry name" value="Arabinose_bd"/>
    <property type="match status" value="1"/>
</dbReference>
<proteinExistence type="predicted"/>
<dbReference type="Proteomes" id="UP001204851">
    <property type="component" value="Unassembled WGS sequence"/>
</dbReference>
<dbReference type="PANTHER" id="PTHR47894:SF1">
    <property type="entry name" value="HTH-TYPE TRANSCRIPTIONAL REGULATOR VQSM"/>
    <property type="match status" value="1"/>
</dbReference>
<keyword evidence="1" id="KW-0805">Transcription regulation</keyword>
<dbReference type="RefSeq" id="WP_252770344.1">
    <property type="nucleotide sequence ID" value="NZ_JAMXMC010000007.1"/>
</dbReference>
<feature type="domain" description="HTH araC/xylS-type" evidence="4">
    <location>
        <begin position="245"/>
        <end position="344"/>
    </location>
</feature>
<name>A0ABT1BR03_9BURK</name>
<dbReference type="InterPro" id="IPR009057">
    <property type="entry name" value="Homeodomain-like_sf"/>
</dbReference>
<accession>A0ABT1BR03</accession>
<reference evidence="5 6" key="1">
    <citation type="submission" date="2022-06" db="EMBL/GenBank/DDBJ databases">
        <title>Ideonella sp. NS12-5 Genome sequencing and assembly.</title>
        <authorList>
            <person name="Jung Y."/>
        </authorList>
    </citation>
    <scope>NUCLEOTIDE SEQUENCE [LARGE SCALE GENOMIC DNA]</scope>
    <source>
        <strain evidence="5 6">NS12-5</strain>
    </source>
</reference>
<dbReference type="InterPro" id="IPR032687">
    <property type="entry name" value="AraC-type_N"/>
</dbReference>
<sequence>MNNFWDFHRSPVSVALLLQVGREHGLAPVDLLAGTRLTEAQLGDPNTLLSGGQELSVATQLLKALGHPPGLGLEVGARYHFSHYGLWGYALITSATAGDALALALRFLPLSHAFTAIRYREEGPLGVLSFGAPDLASAGLQRFVVERDLVGAAVLLQEVAGANVDLAWLRLQAPRPATRGRPAPVLDRPVAGAVPQWGAPDTSLAFDRRLLARPLPQANALTLAQCEQLCAQMLEQRRARLATAQQVRQQLAARGAAPAQSELGLLARALHLSERTLKRRLQAEGTSLRALQAEARRSQALALLADGRLSLGEVAERLGFADLSSFSQAFKRWEGVSPRAYRQRGDA</sequence>
<evidence type="ECO:0000259" key="4">
    <source>
        <dbReference type="PROSITE" id="PS01124"/>
    </source>
</evidence>
<dbReference type="InterPro" id="IPR018060">
    <property type="entry name" value="HTH_AraC"/>
</dbReference>